<dbReference type="Pfam" id="PF07575">
    <property type="entry name" value="Nucleopor_Nup85"/>
    <property type="match status" value="1"/>
</dbReference>
<evidence type="ECO:0000256" key="6">
    <source>
        <dbReference type="ARBA" id="ARBA00022927"/>
    </source>
</evidence>
<keyword evidence="7 10" id="KW-0811">Translocation</keyword>
<dbReference type="GO" id="GO:0017056">
    <property type="term" value="F:structural constituent of nuclear pore"/>
    <property type="evidence" value="ECO:0007669"/>
    <property type="project" value="TreeGrafter"/>
</dbReference>
<dbReference type="GO" id="GO:0031080">
    <property type="term" value="C:nuclear pore outer ring"/>
    <property type="evidence" value="ECO:0007669"/>
    <property type="project" value="TreeGrafter"/>
</dbReference>
<dbReference type="GO" id="GO:0006406">
    <property type="term" value="P:mRNA export from nucleus"/>
    <property type="evidence" value="ECO:0007669"/>
    <property type="project" value="TreeGrafter"/>
</dbReference>
<keyword evidence="8 10" id="KW-0906">Nuclear pore complex</keyword>
<keyword evidence="4 10" id="KW-0813">Transport</keyword>
<dbReference type="PANTHER" id="PTHR13373">
    <property type="entry name" value="FROUNT PROTEIN-RELATED"/>
    <property type="match status" value="1"/>
</dbReference>
<evidence type="ECO:0000256" key="9">
    <source>
        <dbReference type="ARBA" id="ARBA00023242"/>
    </source>
</evidence>
<organism evidence="11 12">
    <name type="scientific">Sinocyclocheilus anshuiensis</name>
    <dbReference type="NCBI Taxonomy" id="1608454"/>
    <lineage>
        <taxon>Eukaryota</taxon>
        <taxon>Metazoa</taxon>
        <taxon>Chordata</taxon>
        <taxon>Craniata</taxon>
        <taxon>Vertebrata</taxon>
        <taxon>Euteleostomi</taxon>
        <taxon>Actinopterygii</taxon>
        <taxon>Neopterygii</taxon>
        <taxon>Teleostei</taxon>
        <taxon>Ostariophysi</taxon>
        <taxon>Cypriniformes</taxon>
        <taxon>Cyprinidae</taxon>
        <taxon>Cyprininae</taxon>
        <taxon>Sinocyclocheilus</taxon>
    </lineage>
</organism>
<evidence type="ECO:0000256" key="10">
    <source>
        <dbReference type="RuleBase" id="RU365073"/>
    </source>
</evidence>
<dbReference type="Proteomes" id="UP000472260">
    <property type="component" value="Unassembled WGS sequence"/>
</dbReference>
<dbReference type="GO" id="GO:0045893">
    <property type="term" value="P:positive regulation of DNA-templated transcription"/>
    <property type="evidence" value="ECO:0007669"/>
    <property type="project" value="TreeGrafter"/>
</dbReference>
<reference evidence="11" key="1">
    <citation type="submission" date="2025-08" db="UniProtKB">
        <authorList>
            <consortium name="Ensembl"/>
        </authorList>
    </citation>
    <scope>IDENTIFICATION</scope>
</reference>
<evidence type="ECO:0000256" key="8">
    <source>
        <dbReference type="ARBA" id="ARBA00023132"/>
    </source>
</evidence>
<sequence>SYSIYPLRAIFHVKNQTVRVPPCFRNPSDALKERSESHLIFVGLQKIKEDVPSKNKKSQFVSISKNYRSVIRACMEELQQNAGKRHMTHIFRSPDQSRPFLLVCLTWFCSHVAAGSLLLHLLDWVRLHKSDVDARAREVLQSDSPAHHQSYWDVVISLVLQGRVDEARQVLSKQASLRAESSSVFKRMDVLLHTMPIFNPTGTQTLTEFDVKWRHWHEECDRCLQDNTFASNRHLETICKILVGDEDTILEQKELLSTWYHFLVTRLLFTHPTIKPPDLHYYAQSSMSMFLGLRASPEPLDIILLSAFEFDLHQVIKDCSIALNNWWFVAHLTDLLDHCKLLQSHNLHFGSNLREFLVLEYASGLFTHHSLWQLAVDYFDHCPEFGRVYLELQIERVPLDTERKAIKVLRICEDRQMSEQVRSICKIMAKRALRNNRLGSALSWSIRAKDAAFATLISERFLQDYCNKGSFTDLDLLDNLGPAMLLSDRLTFLGKYREFHRLYGENRFSEAAKLLLSLMTAKIAPRSLWMTLLTDALPLLEQKEVKTQTTHALQSHFTLVKKFVETMNIFVFLLFQDEDIESTKTELLRLALARNLAMAIVKEGTIET</sequence>
<evidence type="ECO:0000256" key="7">
    <source>
        <dbReference type="ARBA" id="ARBA00023010"/>
    </source>
</evidence>
<evidence type="ECO:0000256" key="5">
    <source>
        <dbReference type="ARBA" id="ARBA00022816"/>
    </source>
</evidence>
<keyword evidence="6 10" id="KW-0653">Protein transport</keyword>
<evidence type="ECO:0000256" key="4">
    <source>
        <dbReference type="ARBA" id="ARBA00022448"/>
    </source>
</evidence>
<keyword evidence="10" id="KW-0472">Membrane</keyword>
<dbReference type="InterPro" id="IPR011502">
    <property type="entry name" value="Nucleoporin_Nup85"/>
</dbReference>
<keyword evidence="12" id="KW-1185">Reference proteome</keyword>
<comment type="subunit">
    <text evidence="10">Component of the nuclear pore complex (NPC).</text>
</comment>
<dbReference type="GO" id="GO:0031965">
    <property type="term" value="C:nuclear membrane"/>
    <property type="evidence" value="ECO:0007669"/>
    <property type="project" value="UniProtKB-UniRule"/>
</dbReference>
<protein>
    <recommendedName>
        <fullName evidence="3 10">Nuclear pore complex protein Nup85</fullName>
    </recommendedName>
</protein>
<keyword evidence="5 10" id="KW-0509">mRNA transport</keyword>
<comment type="function">
    <text evidence="10">Functions as a component of the nuclear pore complex (NPC).</text>
</comment>
<evidence type="ECO:0000313" key="11">
    <source>
        <dbReference type="Ensembl" id="ENSSANP00000085932.1"/>
    </source>
</evidence>
<evidence type="ECO:0000256" key="3">
    <source>
        <dbReference type="ARBA" id="ARBA00017729"/>
    </source>
</evidence>
<comment type="similarity">
    <text evidence="2 10">Belongs to the nucleoporin Nup85 family.</text>
</comment>
<name>A0A671RQC1_9TELE</name>
<evidence type="ECO:0000256" key="2">
    <source>
        <dbReference type="ARBA" id="ARBA00005573"/>
    </source>
</evidence>
<proteinExistence type="inferred from homology"/>
<dbReference type="Ensembl" id="ENSSANT00000091333.1">
    <property type="protein sequence ID" value="ENSSANP00000085932.1"/>
    <property type="gene ID" value="ENSSANG00000042291.1"/>
</dbReference>
<dbReference type="GO" id="GO:0006606">
    <property type="term" value="P:protein import into nucleus"/>
    <property type="evidence" value="ECO:0007669"/>
    <property type="project" value="TreeGrafter"/>
</dbReference>
<reference evidence="11" key="2">
    <citation type="submission" date="2025-09" db="UniProtKB">
        <authorList>
            <consortium name="Ensembl"/>
        </authorList>
    </citation>
    <scope>IDENTIFICATION</scope>
</reference>
<dbReference type="AlphaFoldDB" id="A0A671RQC1"/>
<keyword evidence="9 10" id="KW-0539">Nucleus</keyword>
<dbReference type="PANTHER" id="PTHR13373:SF21">
    <property type="entry name" value="NUCLEAR PORE COMPLEX PROTEIN NUP85"/>
    <property type="match status" value="1"/>
</dbReference>
<evidence type="ECO:0000256" key="1">
    <source>
        <dbReference type="ARBA" id="ARBA00004567"/>
    </source>
</evidence>
<accession>A0A671RQC1</accession>
<gene>
    <name evidence="11" type="primary">LOC107696313</name>
</gene>
<evidence type="ECO:0000313" key="12">
    <source>
        <dbReference type="Proteomes" id="UP000472260"/>
    </source>
</evidence>
<comment type="subcellular location">
    <subcellularLocation>
        <location evidence="1 10">Nucleus</location>
        <location evidence="1 10">Nuclear pore complex</location>
    </subcellularLocation>
</comment>